<feature type="signal peptide" evidence="2">
    <location>
        <begin position="1"/>
        <end position="16"/>
    </location>
</feature>
<feature type="chain" id="PRO_5031419063" evidence="2">
    <location>
        <begin position="17"/>
        <end position="161"/>
    </location>
</feature>
<accession>A0A7X0VAW2</accession>
<evidence type="ECO:0000256" key="1">
    <source>
        <dbReference type="SAM" id="MobiDB-lite"/>
    </source>
</evidence>
<protein>
    <submittedName>
        <fullName evidence="3">Uncharacterized protein</fullName>
    </submittedName>
</protein>
<dbReference type="Proteomes" id="UP000523955">
    <property type="component" value="Unassembled WGS sequence"/>
</dbReference>
<keyword evidence="2" id="KW-0732">Signal</keyword>
<evidence type="ECO:0000313" key="3">
    <source>
        <dbReference type="EMBL" id="MBB6627765.1"/>
    </source>
</evidence>
<gene>
    <name evidence="3" type="ORF">H5V45_10575</name>
</gene>
<evidence type="ECO:0000256" key="2">
    <source>
        <dbReference type="SAM" id="SignalP"/>
    </source>
</evidence>
<dbReference type="AlphaFoldDB" id="A0A7X0VAW2"/>
<dbReference type="EMBL" id="JACKXE010000001">
    <property type="protein sequence ID" value="MBB6627765.1"/>
    <property type="molecule type" value="Genomic_DNA"/>
</dbReference>
<dbReference type="RefSeq" id="WP_185252893.1">
    <property type="nucleotide sequence ID" value="NZ_JACKXE010000001.1"/>
</dbReference>
<comment type="caution">
    <text evidence="3">The sequence shown here is derived from an EMBL/GenBank/DDBJ whole genome shotgun (WGS) entry which is preliminary data.</text>
</comment>
<organism evidence="3 4">
    <name type="scientific">Nocardioides luti</name>
    <dbReference type="NCBI Taxonomy" id="2761101"/>
    <lineage>
        <taxon>Bacteria</taxon>
        <taxon>Bacillati</taxon>
        <taxon>Actinomycetota</taxon>
        <taxon>Actinomycetes</taxon>
        <taxon>Propionibacteriales</taxon>
        <taxon>Nocardioidaceae</taxon>
        <taxon>Nocardioides</taxon>
    </lineage>
</organism>
<keyword evidence="4" id="KW-1185">Reference proteome</keyword>
<sequence length="161" mass="18061">MITVLGLLLLSSTAVAVVWHSQPGPSRPRRHVRRPAPQPARRIHHLERRPERAHRADLQRLLAAQVPSSVACFVLQRGERDQLPTGLLWAWTYRHGGMLLALALAAGLGREDLEWHLSDAGTLDRGSLALHAELNGYLFRTPSMSDLWRLVPLEATVDRQL</sequence>
<name>A0A7X0VAW2_9ACTN</name>
<reference evidence="3 4" key="1">
    <citation type="submission" date="2020-08" db="EMBL/GenBank/DDBJ databases">
        <authorList>
            <person name="Seo M.-J."/>
        </authorList>
    </citation>
    <scope>NUCLEOTIDE SEQUENCE [LARGE SCALE GENOMIC DNA]</scope>
    <source>
        <strain evidence="3 4">KIGAM211</strain>
    </source>
</reference>
<feature type="region of interest" description="Disordered" evidence="1">
    <location>
        <begin position="21"/>
        <end position="50"/>
    </location>
</feature>
<evidence type="ECO:0000313" key="4">
    <source>
        <dbReference type="Proteomes" id="UP000523955"/>
    </source>
</evidence>
<proteinExistence type="predicted"/>